<keyword evidence="1" id="KW-0472">Membrane</keyword>
<keyword evidence="1" id="KW-0812">Transmembrane</keyword>
<evidence type="ECO:0000313" key="3">
    <source>
        <dbReference type="EMBL" id="PTU76528.1"/>
    </source>
</evidence>
<feature type="transmembrane region" description="Helical" evidence="1">
    <location>
        <begin position="132"/>
        <end position="153"/>
    </location>
</feature>
<feature type="transmembrane region" description="Helical" evidence="1">
    <location>
        <begin position="63"/>
        <end position="80"/>
    </location>
</feature>
<dbReference type="PANTHER" id="PTHR22911:SF103">
    <property type="entry name" value="BLR2811 PROTEIN"/>
    <property type="match status" value="1"/>
</dbReference>
<feature type="domain" description="EamA" evidence="2">
    <location>
        <begin position="136"/>
        <end position="260"/>
    </location>
</feature>
<feature type="transmembrane region" description="Helical" evidence="1">
    <location>
        <begin position="248"/>
        <end position="267"/>
    </location>
</feature>
<feature type="transmembrane region" description="Helical" evidence="1">
    <location>
        <begin position="192"/>
        <end position="211"/>
    </location>
</feature>
<accession>A0A2T5PFL7</accession>
<dbReference type="Proteomes" id="UP000244064">
    <property type="component" value="Unassembled WGS sequence"/>
</dbReference>
<dbReference type="PANTHER" id="PTHR22911">
    <property type="entry name" value="ACYL-MALONYL CONDENSING ENZYME-RELATED"/>
    <property type="match status" value="1"/>
</dbReference>
<dbReference type="InterPro" id="IPR037185">
    <property type="entry name" value="EmrE-like"/>
</dbReference>
<evidence type="ECO:0000313" key="4">
    <source>
        <dbReference type="Proteomes" id="UP000244064"/>
    </source>
</evidence>
<feature type="transmembrane region" description="Helical" evidence="1">
    <location>
        <begin position="109"/>
        <end position="126"/>
    </location>
</feature>
<dbReference type="AlphaFoldDB" id="A0A2T5PFL7"/>
<dbReference type="EMBL" id="QASN01000002">
    <property type="protein sequence ID" value="PTU76528.1"/>
    <property type="molecule type" value="Genomic_DNA"/>
</dbReference>
<keyword evidence="1" id="KW-1133">Transmembrane helix</keyword>
<feature type="domain" description="EamA" evidence="2">
    <location>
        <begin position="14"/>
        <end position="126"/>
    </location>
</feature>
<organism evidence="3 4">
    <name type="scientific">Pseudomonas mangrovi</name>
    <dbReference type="NCBI Taxonomy" id="2161748"/>
    <lineage>
        <taxon>Bacteria</taxon>
        <taxon>Pseudomonadati</taxon>
        <taxon>Pseudomonadota</taxon>
        <taxon>Gammaproteobacteria</taxon>
        <taxon>Pseudomonadales</taxon>
        <taxon>Pseudomonadaceae</taxon>
        <taxon>Pseudomonas</taxon>
    </lineage>
</organism>
<feature type="transmembrane region" description="Helical" evidence="1">
    <location>
        <begin position="20"/>
        <end position="43"/>
    </location>
</feature>
<evidence type="ECO:0000256" key="1">
    <source>
        <dbReference type="SAM" id="Phobius"/>
    </source>
</evidence>
<keyword evidence="4" id="KW-1185">Reference proteome</keyword>
<name>A0A2T5PFL7_9PSED</name>
<dbReference type="SUPFAM" id="SSF103481">
    <property type="entry name" value="Multidrug resistance efflux transporter EmrE"/>
    <property type="match status" value="2"/>
</dbReference>
<dbReference type="Pfam" id="PF00892">
    <property type="entry name" value="EamA"/>
    <property type="match status" value="2"/>
</dbReference>
<feature type="transmembrane region" description="Helical" evidence="1">
    <location>
        <begin position="223"/>
        <end position="242"/>
    </location>
</feature>
<evidence type="ECO:0000259" key="2">
    <source>
        <dbReference type="Pfam" id="PF00892"/>
    </source>
</evidence>
<gene>
    <name evidence="3" type="ORF">DBO85_01900</name>
</gene>
<protein>
    <submittedName>
        <fullName evidence="3">EamA/RhaT family transporter</fullName>
    </submittedName>
</protein>
<reference evidence="3 4" key="1">
    <citation type="submission" date="2018-04" db="EMBL/GenBank/DDBJ databases">
        <title>Pseudomonas sp. nov., isolated from mangrove soil.</title>
        <authorList>
            <person name="Chen C."/>
        </authorList>
    </citation>
    <scope>NUCLEOTIDE SEQUENCE [LARGE SCALE GENOMIC DNA]</scope>
    <source>
        <strain evidence="3 4">TC-11</strain>
    </source>
</reference>
<proteinExistence type="predicted"/>
<dbReference type="GO" id="GO:0016020">
    <property type="term" value="C:membrane"/>
    <property type="evidence" value="ECO:0007669"/>
    <property type="project" value="InterPro"/>
</dbReference>
<sequence>MAAGILLATQDGGSRYLSGIYPLVMVIWARYLSQSLLMVLIFAPRMGLRILHTRRPWLQLARGVSLVAVSLLFIGGLHYIPQAEATAVIFLAPLMLTLYSALTGERIGRGQWISLACSLIGVLVIVRPGGALFTPAVLLPFFAAICFAAYQLITRRLSGTDHAVSSNFLSSLVGTLLLGLLLPWFWETPSAPMALRMLGLGALAMVAHLLLTHALRNVSAAALAPFTYLNIVFAGLVGWLMFEQVPDLPAMLGMAIIIASGCGLALASRR</sequence>
<feature type="transmembrane region" description="Helical" evidence="1">
    <location>
        <begin position="86"/>
        <end position="102"/>
    </location>
</feature>
<dbReference type="OrthoDB" id="6115788at2"/>
<comment type="caution">
    <text evidence="3">The sequence shown here is derived from an EMBL/GenBank/DDBJ whole genome shotgun (WGS) entry which is preliminary data.</text>
</comment>
<feature type="transmembrane region" description="Helical" evidence="1">
    <location>
        <begin position="165"/>
        <end position="186"/>
    </location>
</feature>
<dbReference type="InterPro" id="IPR000620">
    <property type="entry name" value="EamA_dom"/>
</dbReference>